<evidence type="ECO:0000256" key="8">
    <source>
        <dbReference type="ARBA" id="ARBA00048270"/>
    </source>
</evidence>
<dbReference type="PRINTS" id="PR00987">
    <property type="entry name" value="TRNASYNTHGLU"/>
</dbReference>
<dbReference type="VEuPathDB" id="TriTrypDB:LtaPh_1513800"/>
<dbReference type="InterPro" id="IPR020056">
    <property type="entry name" value="Rbsml_bL25/Gln-tRNA_synth_N"/>
</dbReference>
<organism evidence="13 14">
    <name type="scientific">Leishmania tarentolae</name>
    <name type="common">Sauroleishmania tarentolae</name>
    <dbReference type="NCBI Taxonomy" id="5689"/>
    <lineage>
        <taxon>Eukaryota</taxon>
        <taxon>Discoba</taxon>
        <taxon>Euglenozoa</taxon>
        <taxon>Kinetoplastea</taxon>
        <taxon>Metakinetoplastina</taxon>
        <taxon>Trypanosomatida</taxon>
        <taxon>Trypanosomatidae</taxon>
        <taxon>Leishmaniinae</taxon>
        <taxon>Leishmania</taxon>
        <taxon>lizard Leishmania</taxon>
    </lineage>
</organism>
<protein>
    <recommendedName>
        <fullName evidence="2">glutamine--tRNA ligase</fullName>
        <ecNumber evidence="2">6.1.1.18</ecNumber>
    </recommendedName>
</protein>
<feature type="domain" description="Glutamyl/glutaminyl-tRNA synthetase class Ib anti-codon binding" evidence="11">
    <location>
        <begin position="461"/>
        <end position="561"/>
    </location>
</feature>
<evidence type="ECO:0000256" key="1">
    <source>
        <dbReference type="ARBA" id="ARBA00005594"/>
    </source>
</evidence>
<dbReference type="InterPro" id="IPR020058">
    <property type="entry name" value="Glu/Gln-tRNA-synth_Ib_cat-dom"/>
</dbReference>
<dbReference type="FunFam" id="3.40.50.620:FF:000037">
    <property type="entry name" value="Glutamine--tRNA ligase cytoplasmic"/>
    <property type="match status" value="1"/>
</dbReference>
<reference evidence="13" key="1">
    <citation type="submission" date="2019-11" db="EMBL/GenBank/DDBJ databases">
        <title>Leishmania tarentolae CDS.</title>
        <authorList>
            <person name="Goto Y."/>
            <person name="Yamagishi J."/>
        </authorList>
    </citation>
    <scope>NUCLEOTIDE SEQUENCE [LARGE SCALE GENOMIC DNA]</scope>
    <source>
        <strain evidence="13">Parrot Tar II</strain>
    </source>
</reference>
<keyword evidence="5 9" id="KW-0067">ATP-binding</keyword>
<dbReference type="InterPro" id="IPR000924">
    <property type="entry name" value="Glu/Gln-tRNA-synth"/>
</dbReference>
<keyword evidence="6 9" id="KW-0648">Protein biosynthesis</keyword>
<proteinExistence type="inferred from homology"/>
<dbReference type="Gene3D" id="3.40.50.620">
    <property type="entry name" value="HUPs"/>
    <property type="match status" value="1"/>
</dbReference>
<keyword evidence="3 9" id="KW-0436">Ligase</keyword>
<keyword evidence="14" id="KW-1185">Reference proteome</keyword>
<evidence type="ECO:0000259" key="10">
    <source>
        <dbReference type="Pfam" id="PF00749"/>
    </source>
</evidence>
<dbReference type="InterPro" id="IPR020059">
    <property type="entry name" value="Glu/Gln-tRNA-synth_Ib_codon-bd"/>
</dbReference>
<evidence type="ECO:0000313" key="13">
    <source>
        <dbReference type="EMBL" id="GET87333.1"/>
    </source>
</evidence>
<dbReference type="PANTHER" id="PTHR43097">
    <property type="entry name" value="GLUTAMINE-TRNA LIGASE"/>
    <property type="match status" value="1"/>
</dbReference>
<evidence type="ECO:0000256" key="7">
    <source>
        <dbReference type="ARBA" id="ARBA00023146"/>
    </source>
</evidence>
<sequence>MCCAVTPQQNIVCAAVMPRTMMAYTCCPFSSCHTPSLALYLFSSRTHASLDVALSHGTLTSMHREGSPVAPHLSLLEHTHATPHTQIPPPNVLTKRTFRLFLPRLVKMAVPAAAEVREMETKRDLSILQSGRFVPGCWNTRELHEAHEKVTGGKPYFRFPPEPNGFLHIGHAKSMNLNFGSARAHGGKCFLRYDDTNPESEDQVYIDAIMEMVDWMGWKPDWVTFSSDYFEQLHTFAVKLIKDGKAYVDHSTPEQLKEQREKREDSPWRNRSVEENLLLFKHMRQGRYAEGEATLRVKADMKSDNPNMRDFIAYRVKYVEHPHIKDRWCIYPSYDFTHCIIDSLENIDYSLCTLEFETRRESYFWLLSELDLWRPHVWEFSRLNVTGSLLSKRKINVLVRKGIVRGFDDPRLLTLAGMRRRGYTPAAINRFCELVGITRSMNVIQMSMLENTLREDLDERCERRLMVIDPIKVVVDNWKGEKVFECPNHPRKPELGSRALTFTHTFYVDRSDFHTEDNNNKFYGLAPGPRVVGLKYSGNVVCKSFEVDAKGQPTVIHVDIDFERKDKPKTNISWVSATACTPVEVRLYNALLKDDRAAIDPEFLKFIDEKSEVISHGYAEKGVENFKCFESIQVERFGYFVVDPDTTDGHLVMNRVLGLREDKGKVAVAEPVPAKRK</sequence>
<dbReference type="Pfam" id="PF20974">
    <property type="entry name" value="tRNA-synt_1c_C2"/>
    <property type="match status" value="1"/>
</dbReference>
<feature type="domain" description="Glutamyl/glutaminyl-tRNA synthetase class Ib catalytic" evidence="10">
    <location>
        <begin position="158"/>
        <end position="458"/>
    </location>
</feature>
<dbReference type="InterPro" id="IPR049437">
    <property type="entry name" value="tRNA-synt_1c_C2"/>
</dbReference>
<dbReference type="InterPro" id="IPR014729">
    <property type="entry name" value="Rossmann-like_a/b/a_fold"/>
</dbReference>
<evidence type="ECO:0000256" key="3">
    <source>
        <dbReference type="ARBA" id="ARBA00022598"/>
    </source>
</evidence>
<dbReference type="EMBL" id="BLBS01000019">
    <property type="protein sequence ID" value="GET87333.1"/>
    <property type="molecule type" value="Genomic_DNA"/>
</dbReference>
<dbReference type="InterPro" id="IPR011035">
    <property type="entry name" value="Ribosomal_bL25/Gln-tRNA_synth"/>
</dbReference>
<comment type="caution">
    <text evidence="13">The sequence shown here is derived from an EMBL/GenBank/DDBJ whole genome shotgun (WGS) entry which is preliminary data.</text>
</comment>
<evidence type="ECO:0000313" key="14">
    <source>
        <dbReference type="Proteomes" id="UP000419144"/>
    </source>
</evidence>
<dbReference type="InterPro" id="IPR001412">
    <property type="entry name" value="aa-tRNA-synth_I_CS"/>
</dbReference>
<evidence type="ECO:0000256" key="9">
    <source>
        <dbReference type="RuleBase" id="RU363037"/>
    </source>
</evidence>
<dbReference type="FunFam" id="2.40.240.10:FF:000037">
    <property type="entry name" value="Putative glutaminyl-tRNA synthetase"/>
    <property type="match status" value="1"/>
</dbReference>
<keyword evidence="4 9" id="KW-0547">Nucleotide-binding</keyword>
<evidence type="ECO:0000256" key="5">
    <source>
        <dbReference type="ARBA" id="ARBA00022840"/>
    </source>
</evidence>
<dbReference type="AlphaFoldDB" id="A0A640KCN2"/>
<dbReference type="GO" id="GO:0006425">
    <property type="term" value="P:glutaminyl-tRNA aminoacylation"/>
    <property type="evidence" value="ECO:0007669"/>
    <property type="project" value="InterPro"/>
</dbReference>
<accession>A0A640KCN2</accession>
<feature type="domain" description="tRNA synthetases class I (E and Q) anti-codon binding" evidence="12">
    <location>
        <begin position="572"/>
        <end position="643"/>
    </location>
</feature>
<dbReference type="NCBIfam" id="TIGR00440">
    <property type="entry name" value="glnS"/>
    <property type="match status" value="1"/>
</dbReference>
<evidence type="ECO:0000259" key="12">
    <source>
        <dbReference type="Pfam" id="PF20974"/>
    </source>
</evidence>
<dbReference type="InterPro" id="IPR004514">
    <property type="entry name" value="Gln-tRNA-synth"/>
</dbReference>
<dbReference type="OrthoDB" id="10250478at2759"/>
<dbReference type="Pfam" id="PF03950">
    <property type="entry name" value="tRNA-synt_1c_C"/>
    <property type="match status" value="1"/>
</dbReference>
<dbReference type="Gene3D" id="2.40.240.10">
    <property type="entry name" value="Ribosomal Protein L25, Chain P"/>
    <property type="match status" value="2"/>
</dbReference>
<comment type="catalytic activity">
    <reaction evidence="8">
        <text>tRNA(Gln) + L-glutamine + ATP = L-glutaminyl-tRNA(Gln) + AMP + diphosphate</text>
        <dbReference type="Rhea" id="RHEA:20121"/>
        <dbReference type="Rhea" id="RHEA-COMP:9662"/>
        <dbReference type="Rhea" id="RHEA-COMP:9681"/>
        <dbReference type="ChEBI" id="CHEBI:30616"/>
        <dbReference type="ChEBI" id="CHEBI:33019"/>
        <dbReference type="ChEBI" id="CHEBI:58359"/>
        <dbReference type="ChEBI" id="CHEBI:78442"/>
        <dbReference type="ChEBI" id="CHEBI:78521"/>
        <dbReference type="ChEBI" id="CHEBI:456215"/>
        <dbReference type="EC" id="6.1.1.18"/>
    </reaction>
</comment>
<gene>
    <name evidence="13" type="ORF">LtaPh_1513800</name>
</gene>
<dbReference type="GO" id="GO:0005524">
    <property type="term" value="F:ATP binding"/>
    <property type="evidence" value="ECO:0007669"/>
    <property type="project" value="UniProtKB-KW"/>
</dbReference>
<name>A0A640KCN2_LEITA</name>
<dbReference type="PANTHER" id="PTHR43097:SF4">
    <property type="entry name" value="GLUTAMINE--TRNA LIGASE"/>
    <property type="match status" value="1"/>
</dbReference>
<comment type="similarity">
    <text evidence="1 9">Belongs to the class-I aminoacyl-tRNA synthetase family.</text>
</comment>
<dbReference type="Proteomes" id="UP000419144">
    <property type="component" value="Unassembled WGS sequence"/>
</dbReference>
<dbReference type="SUPFAM" id="SSF52374">
    <property type="entry name" value="Nucleotidylyl transferase"/>
    <property type="match status" value="1"/>
</dbReference>
<dbReference type="EC" id="6.1.1.18" evidence="2"/>
<dbReference type="PROSITE" id="PS00178">
    <property type="entry name" value="AA_TRNA_LIGASE_I"/>
    <property type="match status" value="1"/>
</dbReference>
<dbReference type="FunFam" id="2.40.240.10:FF:000038">
    <property type="entry name" value="Putative glutaminyl-tRNA synthetase"/>
    <property type="match status" value="1"/>
</dbReference>
<evidence type="ECO:0000259" key="11">
    <source>
        <dbReference type="Pfam" id="PF03950"/>
    </source>
</evidence>
<evidence type="ECO:0000256" key="2">
    <source>
        <dbReference type="ARBA" id="ARBA00012836"/>
    </source>
</evidence>
<evidence type="ECO:0000256" key="6">
    <source>
        <dbReference type="ARBA" id="ARBA00022917"/>
    </source>
</evidence>
<dbReference type="GO" id="GO:0005829">
    <property type="term" value="C:cytosol"/>
    <property type="evidence" value="ECO:0007669"/>
    <property type="project" value="TreeGrafter"/>
</dbReference>
<dbReference type="SUPFAM" id="SSF50715">
    <property type="entry name" value="Ribosomal protein L25-like"/>
    <property type="match status" value="1"/>
</dbReference>
<dbReference type="Pfam" id="PF00749">
    <property type="entry name" value="tRNA-synt_1c"/>
    <property type="match status" value="1"/>
</dbReference>
<dbReference type="InterPro" id="IPR050132">
    <property type="entry name" value="Gln/Glu-tRNA_Ligase"/>
</dbReference>
<evidence type="ECO:0000256" key="4">
    <source>
        <dbReference type="ARBA" id="ARBA00022741"/>
    </source>
</evidence>
<keyword evidence="7 9" id="KW-0030">Aminoacyl-tRNA synthetase</keyword>
<dbReference type="GO" id="GO:0004819">
    <property type="term" value="F:glutamine-tRNA ligase activity"/>
    <property type="evidence" value="ECO:0007669"/>
    <property type="project" value="UniProtKB-EC"/>
</dbReference>